<feature type="domain" description="C2H2-type" evidence="2">
    <location>
        <begin position="52"/>
        <end position="82"/>
    </location>
</feature>
<dbReference type="OrthoDB" id="10004641at2759"/>
<evidence type="ECO:0000259" key="2">
    <source>
        <dbReference type="PROSITE" id="PS50157"/>
    </source>
</evidence>
<dbReference type="SUPFAM" id="SSF57667">
    <property type="entry name" value="beta-beta-alpha zinc fingers"/>
    <property type="match status" value="1"/>
</dbReference>
<feature type="domain" description="C2H2-type" evidence="2">
    <location>
        <begin position="23"/>
        <end position="50"/>
    </location>
</feature>
<organism evidence="3 4">
    <name type="scientific">Ignelater luminosus</name>
    <name type="common">Cucubano</name>
    <name type="synonym">Pyrophorus luminosus</name>
    <dbReference type="NCBI Taxonomy" id="2038154"/>
    <lineage>
        <taxon>Eukaryota</taxon>
        <taxon>Metazoa</taxon>
        <taxon>Ecdysozoa</taxon>
        <taxon>Arthropoda</taxon>
        <taxon>Hexapoda</taxon>
        <taxon>Insecta</taxon>
        <taxon>Pterygota</taxon>
        <taxon>Neoptera</taxon>
        <taxon>Endopterygota</taxon>
        <taxon>Coleoptera</taxon>
        <taxon>Polyphaga</taxon>
        <taxon>Elateriformia</taxon>
        <taxon>Elateroidea</taxon>
        <taxon>Elateridae</taxon>
        <taxon>Agrypninae</taxon>
        <taxon>Pyrophorini</taxon>
        <taxon>Ignelater</taxon>
    </lineage>
</organism>
<dbReference type="AlphaFoldDB" id="A0A8K0CIC9"/>
<evidence type="ECO:0000256" key="1">
    <source>
        <dbReference type="PROSITE-ProRule" id="PRU00042"/>
    </source>
</evidence>
<reference evidence="3" key="1">
    <citation type="submission" date="2019-08" db="EMBL/GenBank/DDBJ databases">
        <title>The genome of the North American firefly Photinus pyralis.</title>
        <authorList>
            <consortium name="Photinus pyralis genome working group"/>
            <person name="Fallon T.R."/>
            <person name="Sander Lower S.E."/>
            <person name="Weng J.-K."/>
        </authorList>
    </citation>
    <scope>NUCLEOTIDE SEQUENCE</scope>
    <source>
        <strain evidence="3">TRF0915ILg1</strain>
        <tissue evidence="3">Whole body</tissue>
    </source>
</reference>
<proteinExistence type="predicted"/>
<dbReference type="Gene3D" id="3.30.160.60">
    <property type="entry name" value="Classic Zinc Finger"/>
    <property type="match status" value="1"/>
</dbReference>
<evidence type="ECO:0000313" key="3">
    <source>
        <dbReference type="EMBL" id="KAF2886834.1"/>
    </source>
</evidence>
<dbReference type="GO" id="GO:0008270">
    <property type="term" value="F:zinc ion binding"/>
    <property type="evidence" value="ECO:0007669"/>
    <property type="project" value="UniProtKB-KW"/>
</dbReference>
<keyword evidence="1" id="KW-0862">Zinc</keyword>
<protein>
    <recommendedName>
        <fullName evidence="2">C2H2-type domain-containing protein</fullName>
    </recommendedName>
</protein>
<evidence type="ECO:0000313" key="4">
    <source>
        <dbReference type="Proteomes" id="UP000801492"/>
    </source>
</evidence>
<dbReference type="InterPro" id="IPR013087">
    <property type="entry name" value="Znf_C2H2_type"/>
</dbReference>
<sequence>IYRLASRAMKDFSFAGTWLAETYICSGCDKVYKHLGNLNRHKKYECGKSAMYQCPFCPYKCQRKDNLKLHIKCSKKHSGVDTDSFLKEF</sequence>
<accession>A0A8K0CIC9</accession>
<dbReference type="PROSITE" id="PS50157">
    <property type="entry name" value="ZINC_FINGER_C2H2_2"/>
    <property type="match status" value="2"/>
</dbReference>
<dbReference type="Proteomes" id="UP000801492">
    <property type="component" value="Unassembled WGS sequence"/>
</dbReference>
<feature type="non-terminal residue" evidence="3">
    <location>
        <position position="89"/>
    </location>
</feature>
<dbReference type="InterPro" id="IPR036236">
    <property type="entry name" value="Znf_C2H2_sf"/>
</dbReference>
<gene>
    <name evidence="3" type="ORF">ILUMI_19339</name>
</gene>
<name>A0A8K0CIC9_IGNLU</name>
<comment type="caution">
    <text evidence="3">The sequence shown here is derived from an EMBL/GenBank/DDBJ whole genome shotgun (WGS) entry which is preliminary data.</text>
</comment>
<keyword evidence="1" id="KW-0863">Zinc-finger</keyword>
<keyword evidence="4" id="KW-1185">Reference proteome</keyword>
<dbReference type="SMART" id="SM00355">
    <property type="entry name" value="ZnF_C2H2"/>
    <property type="match status" value="2"/>
</dbReference>
<keyword evidence="1" id="KW-0479">Metal-binding</keyword>
<dbReference type="EMBL" id="VTPC01086256">
    <property type="protein sequence ID" value="KAF2886834.1"/>
    <property type="molecule type" value="Genomic_DNA"/>
</dbReference>
<dbReference type="Pfam" id="PF00096">
    <property type="entry name" value="zf-C2H2"/>
    <property type="match status" value="2"/>
</dbReference>